<dbReference type="GO" id="GO:0008168">
    <property type="term" value="F:methyltransferase activity"/>
    <property type="evidence" value="ECO:0007669"/>
    <property type="project" value="UniProtKB-KW"/>
</dbReference>
<dbReference type="InterPro" id="IPR029063">
    <property type="entry name" value="SAM-dependent_MTases_sf"/>
</dbReference>
<dbReference type="InterPro" id="IPR013217">
    <property type="entry name" value="Methyltransf_12"/>
</dbReference>
<keyword evidence="2" id="KW-0489">Methyltransferase</keyword>
<dbReference type="Proteomes" id="UP000318437">
    <property type="component" value="Unassembled WGS sequence"/>
</dbReference>
<dbReference type="InterPro" id="IPR016584">
    <property type="entry name" value="MeTrfase_VrtF"/>
</dbReference>
<name>A0A5C6D3R5_9BACT</name>
<dbReference type="EMBL" id="SJPS01000001">
    <property type="protein sequence ID" value="TWU29876.1"/>
    <property type="molecule type" value="Genomic_DNA"/>
</dbReference>
<dbReference type="SUPFAM" id="SSF53335">
    <property type="entry name" value="S-adenosyl-L-methionine-dependent methyltransferases"/>
    <property type="match status" value="1"/>
</dbReference>
<dbReference type="GO" id="GO:0032259">
    <property type="term" value="P:methylation"/>
    <property type="evidence" value="ECO:0007669"/>
    <property type="project" value="UniProtKB-KW"/>
</dbReference>
<sequence>MGVSQEQVEAGQAVYTRRTLALYDWFVLGVSNRFVWRCPTWRLLEHYDRYVTGNHLDVGVGTGYFLDRCRFTESEPRIALLDLNADALAYASQRISRYRPEVYRYNVLEHPPTEIVAEITKFDSVGINYLLHCLPGTMESKAVVFDNLLAVMNPNAVLFGATLLQGDVPRNFLAKRFMKSYNSQGIFSNTQDTLEWLEKELTERFAEVSVEVVGCAAVFTARGTRSTLPR</sequence>
<comment type="caution">
    <text evidence="2">The sequence shown here is derived from an EMBL/GenBank/DDBJ whole genome shotgun (WGS) entry which is preliminary data.</text>
</comment>
<reference evidence="2 3" key="1">
    <citation type="submission" date="2019-02" db="EMBL/GenBank/DDBJ databases">
        <title>Deep-cultivation of Planctomycetes and their phenomic and genomic characterization uncovers novel biology.</title>
        <authorList>
            <person name="Wiegand S."/>
            <person name="Jogler M."/>
            <person name="Boedeker C."/>
            <person name="Pinto D."/>
            <person name="Vollmers J."/>
            <person name="Rivas-Marin E."/>
            <person name="Kohn T."/>
            <person name="Peeters S.H."/>
            <person name="Heuer A."/>
            <person name="Rast P."/>
            <person name="Oberbeckmann S."/>
            <person name="Bunk B."/>
            <person name="Jeske O."/>
            <person name="Meyerdierks A."/>
            <person name="Storesund J.E."/>
            <person name="Kallscheuer N."/>
            <person name="Luecker S."/>
            <person name="Lage O.M."/>
            <person name="Pohl T."/>
            <person name="Merkel B.J."/>
            <person name="Hornburger P."/>
            <person name="Mueller R.-W."/>
            <person name="Bruemmer F."/>
            <person name="Labrenz M."/>
            <person name="Spormann A.M."/>
            <person name="Op Den Camp H."/>
            <person name="Overmann J."/>
            <person name="Amann R."/>
            <person name="Jetten M.S.M."/>
            <person name="Mascher T."/>
            <person name="Medema M.H."/>
            <person name="Devos D.P."/>
            <person name="Kaster A.-K."/>
            <person name="Ovreas L."/>
            <person name="Rohde M."/>
            <person name="Galperin M.Y."/>
            <person name="Jogler C."/>
        </authorList>
    </citation>
    <scope>NUCLEOTIDE SEQUENCE [LARGE SCALE GENOMIC DNA]</scope>
    <source>
        <strain evidence="2 3">Pla144</strain>
    </source>
</reference>
<dbReference type="OrthoDB" id="507855at2"/>
<keyword evidence="3" id="KW-1185">Reference proteome</keyword>
<feature type="domain" description="Methyltransferase type 12" evidence="1">
    <location>
        <begin position="56"/>
        <end position="158"/>
    </location>
</feature>
<dbReference type="PIRSF" id="PIRSF011491">
    <property type="entry name" value="Mtase_YbcY_prd"/>
    <property type="match status" value="1"/>
</dbReference>
<proteinExistence type="predicted"/>
<dbReference type="Gene3D" id="3.40.50.150">
    <property type="entry name" value="Vaccinia Virus protein VP39"/>
    <property type="match status" value="1"/>
</dbReference>
<dbReference type="RefSeq" id="WP_146447837.1">
    <property type="nucleotide sequence ID" value="NZ_SJPS01000001.1"/>
</dbReference>
<keyword evidence="2" id="KW-0808">Transferase</keyword>
<evidence type="ECO:0000313" key="3">
    <source>
        <dbReference type="Proteomes" id="UP000318437"/>
    </source>
</evidence>
<evidence type="ECO:0000313" key="2">
    <source>
        <dbReference type="EMBL" id="TWU29876.1"/>
    </source>
</evidence>
<accession>A0A5C6D3R5</accession>
<dbReference type="Pfam" id="PF08242">
    <property type="entry name" value="Methyltransf_12"/>
    <property type="match status" value="1"/>
</dbReference>
<evidence type="ECO:0000259" key="1">
    <source>
        <dbReference type="Pfam" id="PF08242"/>
    </source>
</evidence>
<organism evidence="2 3">
    <name type="scientific">Bythopirellula polymerisocia</name>
    <dbReference type="NCBI Taxonomy" id="2528003"/>
    <lineage>
        <taxon>Bacteria</taxon>
        <taxon>Pseudomonadati</taxon>
        <taxon>Planctomycetota</taxon>
        <taxon>Planctomycetia</taxon>
        <taxon>Pirellulales</taxon>
        <taxon>Lacipirellulaceae</taxon>
        <taxon>Bythopirellula</taxon>
    </lineage>
</organism>
<gene>
    <name evidence="2" type="ORF">Pla144_06560</name>
</gene>
<dbReference type="CDD" id="cd02440">
    <property type="entry name" value="AdoMet_MTases"/>
    <property type="match status" value="1"/>
</dbReference>
<protein>
    <submittedName>
        <fullName evidence="2">Methyltransferase domain protein</fullName>
    </submittedName>
</protein>
<dbReference type="AlphaFoldDB" id="A0A5C6D3R5"/>